<reference evidence="4 5" key="1">
    <citation type="submission" date="2016-04" db="EMBL/GenBank/DDBJ databases">
        <title>Complete genome sequence of Dietzia lutea YIM 80766T, a strain isolated from desert soil in Egypt.</title>
        <authorList>
            <person name="Zhao J."/>
            <person name="Hu B."/>
            <person name="Geng S."/>
            <person name="Nie Y."/>
            <person name="Tang Y."/>
        </authorList>
    </citation>
    <scope>NUCLEOTIDE SEQUENCE [LARGE SCALE GENOMIC DNA]</scope>
    <source>
        <strain evidence="4 5">YIM 80766</strain>
    </source>
</reference>
<evidence type="ECO:0000313" key="4">
    <source>
        <dbReference type="EMBL" id="AWH92575.1"/>
    </source>
</evidence>
<dbReference type="PANTHER" id="PTHR43656:SF2">
    <property type="entry name" value="BINDING OXIDOREDUCTASE, PUTATIVE (AFU_ORTHOLOGUE AFUA_2G08260)-RELATED"/>
    <property type="match status" value="1"/>
</dbReference>
<organism evidence="4 5">
    <name type="scientific">Dietzia lutea</name>
    <dbReference type="NCBI Taxonomy" id="546160"/>
    <lineage>
        <taxon>Bacteria</taxon>
        <taxon>Bacillati</taxon>
        <taxon>Actinomycetota</taxon>
        <taxon>Actinomycetes</taxon>
        <taxon>Mycobacteriales</taxon>
        <taxon>Dietziaceae</taxon>
        <taxon>Dietzia</taxon>
    </lineage>
</organism>
<dbReference type="GO" id="GO:0010181">
    <property type="term" value="F:FMN binding"/>
    <property type="evidence" value="ECO:0007669"/>
    <property type="project" value="InterPro"/>
</dbReference>
<evidence type="ECO:0000259" key="3">
    <source>
        <dbReference type="Pfam" id="PF00724"/>
    </source>
</evidence>
<evidence type="ECO:0000313" key="5">
    <source>
        <dbReference type="Proteomes" id="UP000244928"/>
    </source>
</evidence>
<dbReference type="EMBL" id="CP015449">
    <property type="protein sequence ID" value="AWH92575.1"/>
    <property type="molecule type" value="Genomic_DNA"/>
</dbReference>
<dbReference type="CDD" id="cd02803">
    <property type="entry name" value="OYE_like_FMN_family"/>
    <property type="match status" value="1"/>
</dbReference>
<proteinExistence type="predicted"/>
<name>A0A2S1R8I7_9ACTN</name>
<sequence>MTLAPGTPAPDVFSPGRIGNVTLRNRIVKAATFEGRCPRGRITDELIEFHTEYARGGVGMTTVAYLATSPEGRTDKHQYHWGMDDGGMLRKLTDSVHNEGAAISAQVGHAGAVANGASNGMTPLGPSRIPAPTGLAITKACTPADIDRIVEDHVRAARGAYEAGFDAIEVHFGHNYLVSEFLSPRLNRRKDSYGGSLENRARFARRIGRAIRDAMGDKIAVTMKLNMDDGVPGGFWIDEARQVARWLEQDGSADALVMTVGSSLLNPIYLFKGDAPLEEFAATQPPVIKMGMKVVGPKMFKEYPYTDAYMFDDARQIREAVDLPMMLLGGIVDRPSIDKAMNAGFEFVAMGRGLLREPDFPNKLREDERRRSLCVHCNRCMATIYSGSRCVLREYVPPIPPRGGHDTLQATSLTPQV</sequence>
<accession>A0A2S1R8I7</accession>
<keyword evidence="5" id="KW-1185">Reference proteome</keyword>
<dbReference type="Gene3D" id="3.20.20.70">
    <property type="entry name" value="Aldolase class I"/>
    <property type="match status" value="1"/>
</dbReference>
<protein>
    <submittedName>
        <fullName evidence="4">Oxidoreductase</fullName>
    </submittedName>
</protein>
<dbReference type="Pfam" id="PF00724">
    <property type="entry name" value="Oxidored_FMN"/>
    <property type="match status" value="1"/>
</dbReference>
<dbReference type="InterPro" id="IPR051799">
    <property type="entry name" value="NADH_flavin_oxidoreductase"/>
</dbReference>
<keyword evidence="1" id="KW-0285">Flavoprotein</keyword>
<dbReference type="InterPro" id="IPR013785">
    <property type="entry name" value="Aldolase_TIM"/>
</dbReference>
<evidence type="ECO:0000256" key="1">
    <source>
        <dbReference type="ARBA" id="ARBA00022630"/>
    </source>
</evidence>
<dbReference type="SUPFAM" id="SSF51395">
    <property type="entry name" value="FMN-linked oxidoreductases"/>
    <property type="match status" value="1"/>
</dbReference>
<gene>
    <name evidence="4" type="ORF">A6035_10835</name>
</gene>
<dbReference type="InterPro" id="IPR001155">
    <property type="entry name" value="OxRdtase_FMN_N"/>
</dbReference>
<feature type="domain" description="NADH:flavin oxidoreductase/NADH oxidase N-terminal" evidence="3">
    <location>
        <begin position="12"/>
        <end position="249"/>
    </location>
</feature>
<keyword evidence="2" id="KW-0560">Oxidoreductase</keyword>
<dbReference type="PANTHER" id="PTHR43656">
    <property type="entry name" value="BINDING OXIDOREDUCTASE, PUTATIVE (AFU_ORTHOLOGUE AFUA_2G08260)-RELATED"/>
    <property type="match status" value="1"/>
</dbReference>
<dbReference type="Proteomes" id="UP000244928">
    <property type="component" value="Chromosome"/>
</dbReference>
<dbReference type="KEGG" id="dlu:A6035_10835"/>
<dbReference type="OrthoDB" id="3169239at2"/>
<dbReference type="GO" id="GO:0016491">
    <property type="term" value="F:oxidoreductase activity"/>
    <property type="evidence" value="ECO:0007669"/>
    <property type="project" value="UniProtKB-KW"/>
</dbReference>
<evidence type="ECO:0000256" key="2">
    <source>
        <dbReference type="ARBA" id="ARBA00023002"/>
    </source>
</evidence>
<dbReference type="AlphaFoldDB" id="A0A2S1R8I7"/>
<dbReference type="RefSeq" id="WP_108847814.1">
    <property type="nucleotide sequence ID" value="NZ_CP015449.1"/>
</dbReference>